<dbReference type="Proteomes" id="UP000302218">
    <property type="component" value="Chromosome"/>
</dbReference>
<keyword evidence="1" id="KW-0812">Transmembrane</keyword>
<sequence>MSDRNTANRDDEGSRIATNRAAAAIAVGSLLVAGAIALLARRGLLEFLVARGVAVDALPFYLLFVALLLWLVVWSWGRLMSLLQ</sequence>
<keyword evidence="1" id="KW-0472">Membrane</keyword>
<organism evidence="2 3">
    <name type="scientific">Natrinema versiforme</name>
    <dbReference type="NCBI Taxonomy" id="88724"/>
    <lineage>
        <taxon>Archaea</taxon>
        <taxon>Methanobacteriati</taxon>
        <taxon>Methanobacteriota</taxon>
        <taxon>Stenosarchaea group</taxon>
        <taxon>Halobacteria</taxon>
        <taxon>Halobacteriales</taxon>
        <taxon>Natrialbaceae</taxon>
        <taxon>Natrinema</taxon>
    </lineage>
</organism>
<accession>A0A4P8WKD0</accession>
<dbReference type="GeneID" id="40267041"/>
<dbReference type="EMBL" id="CP040330">
    <property type="protein sequence ID" value="QCS43987.1"/>
    <property type="molecule type" value="Genomic_DNA"/>
</dbReference>
<evidence type="ECO:0000313" key="3">
    <source>
        <dbReference type="Proteomes" id="UP000302218"/>
    </source>
</evidence>
<reference evidence="3" key="1">
    <citation type="submission" date="2019-05" db="EMBL/GenBank/DDBJ databases">
        <title>Genome sequence and methylation pattern of the halophilic Archaeon Natrinema versiforme BOL5-4.</title>
        <authorList>
            <person name="DasSarma P."/>
            <person name="Anton B.P."/>
            <person name="DasSarma S.L."/>
            <person name="Martinez F.L."/>
            <person name="Guzman D."/>
            <person name="Roberts R.J."/>
            <person name="DasSarma S."/>
        </authorList>
    </citation>
    <scope>NUCLEOTIDE SEQUENCE [LARGE SCALE GENOMIC DNA]</scope>
    <source>
        <strain evidence="3">BOL5-4</strain>
    </source>
</reference>
<evidence type="ECO:0000256" key="1">
    <source>
        <dbReference type="SAM" id="Phobius"/>
    </source>
</evidence>
<dbReference type="AlphaFoldDB" id="A0A4P8WKD0"/>
<name>A0A4P8WKD0_9EURY</name>
<dbReference type="KEGG" id="nvr:FEJ81_17170"/>
<dbReference type="RefSeq" id="WP_138246437.1">
    <property type="nucleotide sequence ID" value="NZ_CP040330.1"/>
</dbReference>
<evidence type="ECO:0000313" key="2">
    <source>
        <dbReference type="EMBL" id="QCS43987.1"/>
    </source>
</evidence>
<proteinExistence type="predicted"/>
<keyword evidence="1" id="KW-1133">Transmembrane helix</keyword>
<gene>
    <name evidence="2" type="ORF">FEJ81_17170</name>
</gene>
<feature type="transmembrane region" description="Helical" evidence="1">
    <location>
        <begin position="60"/>
        <end position="77"/>
    </location>
</feature>
<protein>
    <submittedName>
        <fullName evidence="2">Uncharacterized protein</fullName>
    </submittedName>
</protein>
<feature type="transmembrane region" description="Helical" evidence="1">
    <location>
        <begin position="21"/>
        <end position="40"/>
    </location>
</feature>